<evidence type="ECO:0000259" key="5">
    <source>
        <dbReference type="PROSITE" id="PS50142"/>
    </source>
</evidence>
<dbReference type="GO" id="GO:0003723">
    <property type="term" value="F:RNA binding"/>
    <property type="evidence" value="ECO:0007669"/>
    <property type="project" value="UniProtKB-UniRule"/>
</dbReference>
<dbReference type="SUPFAM" id="SSF69065">
    <property type="entry name" value="RNase III domain-like"/>
    <property type="match status" value="1"/>
</dbReference>
<dbReference type="EMBL" id="HF920637">
    <property type="protein sequence ID" value="CCV02445.1"/>
    <property type="molecule type" value="Genomic_DNA"/>
</dbReference>
<organism evidence="6 7">
    <name type="scientific">Armadillidium vulgare iridescent virus</name>
    <dbReference type="NCBI Taxonomy" id="72201"/>
    <lineage>
        <taxon>Viruses</taxon>
        <taxon>Varidnaviria</taxon>
        <taxon>Bamfordvirae</taxon>
        <taxon>Nucleocytoviricota</taxon>
        <taxon>Megaviricetes</taxon>
        <taxon>Pimascovirales</taxon>
        <taxon>Pimascovirales incertae sedis</taxon>
        <taxon>Iridoviridae</taxon>
        <taxon>Betairidovirinae</taxon>
        <taxon>Iridovirus</taxon>
        <taxon>Iridovirus armadillidium1</taxon>
        <taxon>Invertebrate iridescent virus 31</taxon>
    </lineage>
</organism>
<dbReference type="GO" id="GO:0006396">
    <property type="term" value="P:RNA processing"/>
    <property type="evidence" value="ECO:0007669"/>
    <property type="project" value="InterPro"/>
</dbReference>
<dbReference type="Gene3D" id="1.10.1520.10">
    <property type="entry name" value="Ribonuclease III domain"/>
    <property type="match status" value="1"/>
</dbReference>
<dbReference type="InterPro" id="IPR036389">
    <property type="entry name" value="RNase_III_sf"/>
</dbReference>
<gene>
    <name evidence="6" type="primary">073L</name>
    <name evidence="6" type="ORF">IIV31_073L</name>
</gene>
<evidence type="ECO:0000256" key="2">
    <source>
        <dbReference type="PROSITE-ProRule" id="PRU00266"/>
    </source>
</evidence>
<dbReference type="PROSITE" id="PS50142">
    <property type="entry name" value="RNASE_3_2"/>
    <property type="match status" value="1"/>
</dbReference>
<feature type="domain" description="RNase III" evidence="5">
    <location>
        <begin position="73"/>
        <end position="174"/>
    </location>
</feature>
<dbReference type="InterPro" id="IPR000999">
    <property type="entry name" value="RNase_III_dom"/>
</dbReference>
<evidence type="ECO:0000256" key="3">
    <source>
        <dbReference type="SAM" id="MobiDB-lite"/>
    </source>
</evidence>
<dbReference type="OrthoDB" id="8486at10239"/>
<dbReference type="Gene3D" id="3.30.160.20">
    <property type="match status" value="1"/>
</dbReference>
<accession>A0A068QL39</accession>
<dbReference type="InterPro" id="IPR014720">
    <property type="entry name" value="dsRBD_dom"/>
</dbReference>
<feature type="domain" description="DRBM" evidence="4">
    <location>
        <begin position="275"/>
        <end position="305"/>
    </location>
</feature>
<proteinExistence type="predicted"/>
<evidence type="ECO:0000256" key="1">
    <source>
        <dbReference type="ARBA" id="ARBA00022884"/>
    </source>
</evidence>
<dbReference type="Pfam" id="PF00636">
    <property type="entry name" value="Ribonuclease_3"/>
    <property type="match status" value="1"/>
</dbReference>
<evidence type="ECO:0000313" key="7">
    <source>
        <dbReference type="Proteomes" id="UP000114278"/>
    </source>
</evidence>
<reference evidence="6 7" key="1">
    <citation type="journal article" date="2014" name="J. Gen. Virol.">
        <title>Genome sequence of a crustacean iridovirus, IIV31, isolated from the pill bug, Armadillidium vulgare.</title>
        <authorList>
            <person name="Piegu B."/>
            <person name="Guizard S."/>
            <person name="Yeping T."/>
            <person name="Cruaud C."/>
            <person name="Asgari S."/>
            <person name="Bideshi D.K."/>
            <person name="Federici B.A."/>
            <person name="Bigot Y."/>
        </authorList>
    </citation>
    <scope>NUCLEOTIDE SEQUENCE [LARGE SCALE GENOMIC DNA]</scope>
</reference>
<dbReference type="PROSITE" id="PS50137">
    <property type="entry name" value="DS_RBD"/>
    <property type="match status" value="1"/>
</dbReference>
<evidence type="ECO:0000313" key="6">
    <source>
        <dbReference type="EMBL" id="CCV02445.1"/>
    </source>
</evidence>
<dbReference type="GO" id="GO:0004525">
    <property type="term" value="F:ribonuclease III activity"/>
    <property type="evidence" value="ECO:0007669"/>
    <property type="project" value="InterPro"/>
</dbReference>
<evidence type="ECO:0000259" key="4">
    <source>
        <dbReference type="PROSITE" id="PS50137"/>
    </source>
</evidence>
<protein>
    <submittedName>
        <fullName evidence="6">RNAseIII</fullName>
    </submittedName>
</protein>
<keyword evidence="1 2" id="KW-0694">RNA-binding</keyword>
<keyword evidence="7" id="KW-1185">Reference proteome</keyword>
<dbReference type="GeneID" id="19738657"/>
<dbReference type="KEGG" id="vg:19738657"/>
<name>A0A068QL39_9VIRU</name>
<feature type="region of interest" description="Disordered" evidence="3">
    <location>
        <begin position="1"/>
        <end position="23"/>
    </location>
</feature>
<dbReference type="SMART" id="SM00535">
    <property type="entry name" value="RIBOc"/>
    <property type="match status" value="1"/>
</dbReference>
<dbReference type="RefSeq" id="YP_009046687.1">
    <property type="nucleotide sequence ID" value="NC_024451.1"/>
</dbReference>
<sequence>MHSSSSESETWDSQGSPENARPKAGVIEEFVEEGVYFGDRGDPFKQFIKDLLGRALSKEYIPFLLTEESLGQYNIAFTSKEANPVHNYEMFEQLGDVSVNKFIVNYMYSRFPQLENPNGVDLIAKLKIKYASKEQLQSLAEAAGMWPFITATFEERTKKRKKLLEDTFESFFGATEYLIDAFVNKNAGGTDINEIKRKNDEYIGVGYNIIYRIMKSLFDDIDISLKYEDLVNAKTRFNEVIAERRDEIGKTRYEDVYGSNGIYTSKIWRQPPNNGKEELLGTGTAALKKDAQENAANEALKTLARRHGILKEAPKRYKDFF</sequence>
<dbReference type="Proteomes" id="UP000114278">
    <property type="component" value="Segment"/>
</dbReference>